<evidence type="ECO:0000313" key="2">
    <source>
        <dbReference type="Proteomes" id="UP000063964"/>
    </source>
</evidence>
<dbReference type="RefSeq" id="WP_066601734.1">
    <property type="nucleotide sequence ID" value="NZ_CP014230.1"/>
</dbReference>
<proteinExistence type="predicted"/>
<reference evidence="2" key="1">
    <citation type="submission" date="2016-02" db="EMBL/GenBank/DDBJ databases">
        <authorList>
            <person name="Holder M.E."/>
            <person name="Ajami N.J."/>
            <person name="Petrosino J.F."/>
        </authorList>
    </citation>
    <scope>NUCLEOTIDE SEQUENCE [LARGE SCALE GENOMIC DNA]</scope>
    <source>
        <strain evidence="2">DSM 12838</strain>
    </source>
</reference>
<dbReference type="OrthoDB" id="2990299at2"/>
<name>A0A109W5A2_9BACT</name>
<dbReference type="Proteomes" id="UP000063964">
    <property type="component" value="Chromosome"/>
</dbReference>
<dbReference type="EMBL" id="CP014230">
    <property type="protein sequence ID" value="AMD91731.1"/>
    <property type="molecule type" value="Genomic_DNA"/>
</dbReference>
<evidence type="ECO:0000313" key="1">
    <source>
        <dbReference type="EMBL" id="AMD91731.1"/>
    </source>
</evidence>
<dbReference type="KEGG" id="doa:AXF15_00440"/>
<keyword evidence="2" id="KW-1185">Reference proteome</keyword>
<organism evidence="1 2">
    <name type="scientific">Desulfomicrobium orale DSM 12838</name>
    <dbReference type="NCBI Taxonomy" id="888061"/>
    <lineage>
        <taxon>Bacteria</taxon>
        <taxon>Pseudomonadati</taxon>
        <taxon>Thermodesulfobacteriota</taxon>
        <taxon>Desulfovibrionia</taxon>
        <taxon>Desulfovibrionales</taxon>
        <taxon>Desulfomicrobiaceae</taxon>
        <taxon>Desulfomicrobium</taxon>
    </lineage>
</organism>
<accession>A0A109W5A2</accession>
<gene>
    <name evidence="1" type="ORF">AXF15_00440</name>
</gene>
<protein>
    <submittedName>
        <fullName evidence="1">Uncharacterized protein</fullName>
    </submittedName>
</protein>
<sequence>MKNIQIIDEAENCTYDIFSIDEMNFEVIFPDGQDIEFAEDLQQRLGLKNTNDIFNQLWKNKADKKTIDGIHGTLFFQLSHKKIFYPTKRENEMIVKI</sequence>
<dbReference type="AlphaFoldDB" id="A0A109W5A2"/>